<reference evidence="1 2" key="1">
    <citation type="submission" date="2023-08" db="EMBL/GenBank/DDBJ databases">
        <title>Black Yeasts Isolated from many extreme environments.</title>
        <authorList>
            <person name="Coleine C."/>
            <person name="Stajich J.E."/>
            <person name="Selbmann L."/>
        </authorList>
    </citation>
    <scope>NUCLEOTIDE SEQUENCE [LARGE SCALE GENOMIC DNA]</scope>
    <source>
        <strain evidence="1 2">CCFEE 5885</strain>
    </source>
</reference>
<sequence length="360" mass="40733">MAFTDGTHAAYAAAFSSKAADEVSSASTSFRSRQPLGLTPYTARFLEELITWRHLQLYGPFMPGCASVGPSFYYGSSLRHVNAGRLYKLFKTELRNSEVYETIALVAADADISCSLIKKSLRLLKQFCAAKYTSSPWPTANTMADVSAWDDLAEDLVEDLHVLSRHNHPVSQIIKKKTEKLGISVSTDLLPAVRRCKEIYFARLTSTTDVRKRRFDADYIVYMLAPHLQSNDDIGVHMLVQLKKVGNRKKVWKRLVSYVDVQPENKQSSYSQTTSDSYGTCNSLRRVEARQLEKPLDQSDSDGSRVGLIQWETRQPLHATSENEEFVDPLRHLKLGEQYQNAGHLTRLSRFKELLDVAME</sequence>
<gene>
    <name evidence="1" type="ORF">LTR24_005723</name>
</gene>
<evidence type="ECO:0000313" key="2">
    <source>
        <dbReference type="Proteomes" id="UP001345013"/>
    </source>
</evidence>
<name>A0ABR0K943_9EURO</name>
<dbReference type="Proteomes" id="UP001345013">
    <property type="component" value="Unassembled WGS sequence"/>
</dbReference>
<proteinExistence type="predicted"/>
<protein>
    <submittedName>
        <fullName evidence="1">Uncharacterized protein</fullName>
    </submittedName>
</protein>
<organism evidence="1 2">
    <name type="scientific">Lithohypha guttulata</name>
    <dbReference type="NCBI Taxonomy" id="1690604"/>
    <lineage>
        <taxon>Eukaryota</taxon>
        <taxon>Fungi</taxon>
        <taxon>Dikarya</taxon>
        <taxon>Ascomycota</taxon>
        <taxon>Pezizomycotina</taxon>
        <taxon>Eurotiomycetes</taxon>
        <taxon>Chaetothyriomycetidae</taxon>
        <taxon>Chaetothyriales</taxon>
        <taxon>Trichomeriaceae</taxon>
        <taxon>Lithohypha</taxon>
    </lineage>
</organism>
<accession>A0ABR0K943</accession>
<dbReference type="EMBL" id="JAVRRG010000067">
    <property type="protein sequence ID" value="KAK5091946.1"/>
    <property type="molecule type" value="Genomic_DNA"/>
</dbReference>
<comment type="caution">
    <text evidence="1">The sequence shown here is derived from an EMBL/GenBank/DDBJ whole genome shotgun (WGS) entry which is preliminary data.</text>
</comment>
<evidence type="ECO:0000313" key="1">
    <source>
        <dbReference type="EMBL" id="KAK5091946.1"/>
    </source>
</evidence>
<keyword evidence="2" id="KW-1185">Reference proteome</keyword>